<evidence type="ECO:0000259" key="4">
    <source>
        <dbReference type="PROSITE" id="PS51352"/>
    </source>
</evidence>
<dbReference type="GO" id="GO:0016209">
    <property type="term" value="F:antioxidant activity"/>
    <property type="evidence" value="ECO:0007669"/>
    <property type="project" value="InterPro"/>
</dbReference>
<gene>
    <name evidence="5" type="ORF">SAMN04488541_102818</name>
</gene>
<dbReference type="GO" id="GO:0016491">
    <property type="term" value="F:oxidoreductase activity"/>
    <property type="evidence" value="ECO:0007669"/>
    <property type="project" value="UniProtKB-KW"/>
</dbReference>
<feature type="active site" description="Cysteine sulfenic acid (-SOH) intermediate; for peroxidase activity" evidence="3">
    <location>
        <position position="44"/>
    </location>
</feature>
<dbReference type="CDD" id="cd03018">
    <property type="entry name" value="PRX_AhpE_like"/>
    <property type="match status" value="1"/>
</dbReference>
<dbReference type="PROSITE" id="PS51352">
    <property type="entry name" value="THIOREDOXIN_2"/>
    <property type="match status" value="1"/>
</dbReference>
<organism evidence="5 6">
    <name type="scientific">Thermoflexibacter ruber</name>
    <dbReference type="NCBI Taxonomy" id="1003"/>
    <lineage>
        <taxon>Bacteria</taxon>
        <taxon>Pseudomonadati</taxon>
        <taxon>Bacteroidota</taxon>
        <taxon>Cytophagia</taxon>
        <taxon>Cytophagales</taxon>
        <taxon>Thermoflexibacteraceae</taxon>
        <taxon>Thermoflexibacter</taxon>
    </lineage>
</organism>
<dbReference type="PANTHER" id="PTHR43110">
    <property type="entry name" value="THIOL PEROXIDASE"/>
    <property type="match status" value="1"/>
</dbReference>
<dbReference type="Pfam" id="PF00578">
    <property type="entry name" value="AhpC-TSA"/>
    <property type="match status" value="1"/>
</dbReference>
<dbReference type="InterPro" id="IPR024706">
    <property type="entry name" value="Peroxiredoxin_AhpC-typ"/>
</dbReference>
<evidence type="ECO:0000313" key="6">
    <source>
        <dbReference type="Proteomes" id="UP000199513"/>
    </source>
</evidence>
<reference evidence="5 6" key="1">
    <citation type="submission" date="2016-10" db="EMBL/GenBank/DDBJ databases">
        <authorList>
            <person name="de Groot N.N."/>
        </authorList>
    </citation>
    <scope>NUCLEOTIDE SEQUENCE [LARGE SCALE GENOMIC DNA]</scope>
    <source>
        <strain>GEY</strain>
        <strain evidence="6">DSM 9560</strain>
    </source>
</reference>
<evidence type="ECO:0000256" key="3">
    <source>
        <dbReference type="PIRSR" id="PIRSR000239-1"/>
    </source>
</evidence>
<name>A0A1I2I0R1_9BACT</name>
<dbReference type="AlphaFoldDB" id="A0A1I2I0R1"/>
<dbReference type="InterPro" id="IPR050455">
    <property type="entry name" value="Tpx_Peroxidase_subfamily"/>
</dbReference>
<dbReference type="PANTHER" id="PTHR43110:SF1">
    <property type="entry name" value="THIOL PEROXIDASE"/>
    <property type="match status" value="1"/>
</dbReference>
<evidence type="ECO:0000256" key="2">
    <source>
        <dbReference type="ARBA" id="ARBA00023284"/>
    </source>
</evidence>
<dbReference type="SUPFAM" id="SSF52833">
    <property type="entry name" value="Thioredoxin-like"/>
    <property type="match status" value="1"/>
</dbReference>
<dbReference type="Gene3D" id="3.40.30.10">
    <property type="entry name" value="Glutaredoxin"/>
    <property type="match status" value="1"/>
</dbReference>
<proteinExistence type="predicted"/>
<dbReference type="PIRSF" id="PIRSF000239">
    <property type="entry name" value="AHPC"/>
    <property type="match status" value="1"/>
</dbReference>
<keyword evidence="2" id="KW-0676">Redox-active center</keyword>
<dbReference type="STRING" id="1003.SAMN04488541_102818"/>
<dbReference type="InterPro" id="IPR036249">
    <property type="entry name" value="Thioredoxin-like_sf"/>
</dbReference>
<dbReference type="EMBL" id="FONY01000028">
    <property type="protein sequence ID" value="SFF35969.1"/>
    <property type="molecule type" value="Genomic_DNA"/>
</dbReference>
<keyword evidence="6" id="KW-1185">Reference proteome</keyword>
<dbReference type="Proteomes" id="UP000199513">
    <property type="component" value="Unassembled WGS sequence"/>
</dbReference>
<evidence type="ECO:0000256" key="1">
    <source>
        <dbReference type="ARBA" id="ARBA00023002"/>
    </source>
</evidence>
<dbReference type="OrthoDB" id="9812811at2"/>
<sequence length="155" mass="17363">MLKIGDKAPDFKLFNSEKKEVSLSDYKGKNVVVLFFPMAFTSVCTTELCTMRDDIAYYSGLNAEVLAISVDSPFTLAKFKEDQRLNFPLLSDFNKGTSKSYDAYYDEFVMGMKGVAKRSAFVVDKEGIIRYAEVLDSAGNLPNFEAIKQTLNSLN</sequence>
<accession>A0A1I2I0R1</accession>
<dbReference type="RefSeq" id="WP_091548112.1">
    <property type="nucleotide sequence ID" value="NZ_FONY01000028.1"/>
</dbReference>
<feature type="domain" description="Thioredoxin" evidence="4">
    <location>
        <begin position="2"/>
        <end position="155"/>
    </location>
</feature>
<dbReference type="InterPro" id="IPR000866">
    <property type="entry name" value="AhpC/TSA"/>
</dbReference>
<dbReference type="InterPro" id="IPR013766">
    <property type="entry name" value="Thioredoxin_domain"/>
</dbReference>
<protein>
    <submittedName>
        <fullName evidence="5">Peroxiredoxin</fullName>
    </submittedName>
</protein>
<evidence type="ECO:0000313" key="5">
    <source>
        <dbReference type="EMBL" id="SFF35969.1"/>
    </source>
</evidence>
<keyword evidence="1" id="KW-0560">Oxidoreductase</keyword>